<proteinExistence type="predicted"/>
<sequence>MTFPICIYDRTGTGLRLPTGWWIDLQSDLPALVNGAARIDLPRSSKDEHPRLDPEVLRDLFRRIGGSQWLG</sequence>
<dbReference type="AlphaFoldDB" id="A0A0K2YZQ2"/>
<organism evidence="1 3">
    <name type="scientific">Stenotrophomonas maltophilia</name>
    <name type="common">Pseudomonas maltophilia</name>
    <name type="synonym">Xanthomonas maltophilia</name>
    <dbReference type="NCBI Taxonomy" id="40324"/>
    <lineage>
        <taxon>Bacteria</taxon>
        <taxon>Pseudomonadati</taxon>
        <taxon>Pseudomonadota</taxon>
        <taxon>Gammaproteobacteria</taxon>
        <taxon>Lysobacterales</taxon>
        <taxon>Lysobacteraceae</taxon>
        <taxon>Stenotrophomonas</taxon>
        <taxon>Stenotrophomonas maltophilia group</taxon>
    </lineage>
</organism>
<dbReference type="EMBL" id="NIVX01000092">
    <property type="protein sequence ID" value="OWQ71834.1"/>
    <property type="molecule type" value="Genomic_DNA"/>
</dbReference>
<reference evidence="1 3" key="2">
    <citation type="submission" date="2017-06" db="EMBL/GenBank/DDBJ databases">
        <authorList>
            <person name="Kim H.J."/>
            <person name="Triplett B.A."/>
        </authorList>
    </citation>
    <scope>NUCLEOTIDE SEQUENCE [LARGE SCALE GENOMIC DNA]</scope>
    <source>
        <strain evidence="1 3">594</strain>
    </source>
</reference>
<dbReference type="Proteomes" id="UP000216433">
    <property type="component" value="Unassembled WGS sequence"/>
</dbReference>
<reference evidence="2 4" key="1">
    <citation type="submission" date="2017-06" db="EMBL/GenBank/DDBJ databases">
        <title>Genome sequencing and assembly of Stenotrophomonas maltophilia DF07.</title>
        <authorList>
            <person name="Iyer R."/>
        </authorList>
    </citation>
    <scope>NUCLEOTIDE SEQUENCE [LARGE SCALE GENOMIC DNA]</scope>
    <source>
        <strain evidence="2 4">DF07</strain>
    </source>
</reference>
<comment type="caution">
    <text evidence="1">The sequence shown here is derived from an EMBL/GenBank/DDBJ whole genome shotgun (WGS) entry which is preliminary data.</text>
</comment>
<protein>
    <submittedName>
        <fullName evidence="1">Uncharacterized protein</fullName>
    </submittedName>
</protein>
<gene>
    <name evidence="1" type="ORF">CEE63_15435</name>
    <name evidence="2" type="ORF">CEK00_06665</name>
</gene>
<evidence type="ECO:0000313" key="2">
    <source>
        <dbReference type="EMBL" id="PAM72948.1"/>
    </source>
</evidence>
<dbReference type="Proteomes" id="UP000197090">
    <property type="component" value="Unassembled WGS sequence"/>
</dbReference>
<accession>A0A0K2YZQ2</accession>
<evidence type="ECO:0000313" key="3">
    <source>
        <dbReference type="Proteomes" id="UP000197090"/>
    </source>
</evidence>
<evidence type="ECO:0000313" key="1">
    <source>
        <dbReference type="EMBL" id="OWQ71834.1"/>
    </source>
</evidence>
<dbReference type="EMBL" id="NJGC01000005">
    <property type="protein sequence ID" value="PAM72948.1"/>
    <property type="molecule type" value="Genomic_DNA"/>
</dbReference>
<evidence type="ECO:0000313" key="4">
    <source>
        <dbReference type="Proteomes" id="UP000216433"/>
    </source>
</evidence>
<name>A0A0K2YZQ2_STEMA</name>
<dbReference type="RefSeq" id="WP_065186743.1">
    <property type="nucleotide sequence ID" value="NZ_JAEDWV010000030.1"/>
</dbReference>